<keyword evidence="6" id="KW-0997">Cell inner membrane</keyword>
<dbReference type="InterPro" id="IPR003856">
    <property type="entry name" value="LPS_length_determ_N"/>
</dbReference>
<comment type="similarity">
    <text evidence="2">Belongs to the CpsD/CapB family.</text>
</comment>
<dbReference type="Gene3D" id="3.40.50.300">
    <property type="entry name" value="P-loop containing nucleotide triphosphate hydrolases"/>
    <property type="match status" value="1"/>
</dbReference>
<evidence type="ECO:0000256" key="12">
    <source>
        <dbReference type="ARBA" id="ARBA00022989"/>
    </source>
</evidence>
<keyword evidence="10" id="KW-0418">Kinase</keyword>
<keyword evidence="8 16" id="KW-0812">Transmembrane</keyword>
<evidence type="ECO:0000256" key="13">
    <source>
        <dbReference type="ARBA" id="ARBA00023136"/>
    </source>
</evidence>
<gene>
    <name evidence="20" type="ORF">GGR31_002499</name>
</gene>
<dbReference type="InterPro" id="IPR005702">
    <property type="entry name" value="Wzc-like_C"/>
</dbReference>
<feature type="transmembrane region" description="Helical" evidence="16">
    <location>
        <begin position="30"/>
        <end position="49"/>
    </location>
</feature>
<comment type="caution">
    <text evidence="20">The sequence shown here is derived from an EMBL/GenBank/DDBJ whole genome shotgun (WGS) entry which is preliminary data.</text>
</comment>
<evidence type="ECO:0000256" key="4">
    <source>
        <dbReference type="ARBA" id="ARBA00011903"/>
    </source>
</evidence>
<comment type="similarity">
    <text evidence="3">Belongs to the etk/wzc family.</text>
</comment>
<evidence type="ECO:0000313" key="20">
    <source>
        <dbReference type="EMBL" id="MDR6301827.1"/>
    </source>
</evidence>
<sequence length="799" mass="91331">MIEQAQQPYQNKEEEQGEDLKQLIVKYLRYWPWFVGTVILALFLAFIYLRYAPKIFQTNTEIKVLKENESGLDLTGLQGASTLFDMSKVNLENEIQILKSRRILGTVVNDLELSTRYYKEGNVKNAELWKENVPFNIRWNLHDSLINKEEEKLFRIIFTEADKFIAQKEGSEEEKNAILNEAVNVEGYTFEVILNEDYTGDYQKALQDEVFLIAFNAPEKVVNSLSRQIQISPVGEKSEILNISLKGQTPPKNEAILNRLTYQFNHDGIRDKQRISERTGEFIDERLKFLFKELDTVERGIVDYKQDNDFVDIEANATQLFTKEGQAEARRYELETQKAVAEDFSEVLKQGEEYTLLPANLGIENESVNTLTESYNESVLQREKLLISGTQQNPLILNLEEKLNRIKKNITRSVTAYINSLEISLRNIRQRENVSSGQLGTLPKKEKEIRAITRQREVKEKLYLFLLQKREEAALQFATTAPTIKMVDYAYTQPEPVAPKSAIILLAALILGLLLPFGVLYVKFLLDTKISNKEQVKRLLGSNIPVVAEIPQVEKQHAVILKAFDRTVIAEAFRILRTNLSYFKSPDKKLDEAQVIYVTSSTKGEGKTFTSINLASTLAATGKKVLLMGCDLRNPQLHTYIKKGKNAPGVSSYLYDSSVNINDMVIKEVLDIKNLDIILSGSIPPNPAELLLNGRYDMLMEYVKGNYDYVIVDTAPTILVTDTLLISNHADLTVYVARANYTDIKLMEHIKEMYHQQKLKNIALVINGVEEKGGYGYNYGYGYGYSEASPVSRWKFWKR</sequence>
<protein>
    <recommendedName>
        <fullName evidence="4">non-specific protein-tyrosine kinase</fullName>
        <ecNumber evidence="4">2.7.10.2</ecNumber>
    </recommendedName>
</protein>
<dbReference type="InterPro" id="IPR025669">
    <property type="entry name" value="AAA_dom"/>
</dbReference>
<evidence type="ECO:0000256" key="7">
    <source>
        <dbReference type="ARBA" id="ARBA00022679"/>
    </source>
</evidence>
<evidence type="ECO:0000256" key="9">
    <source>
        <dbReference type="ARBA" id="ARBA00022741"/>
    </source>
</evidence>
<evidence type="ECO:0000256" key="14">
    <source>
        <dbReference type="ARBA" id="ARBA00023137"/>
    </source>
</evidence>
<evidence type="ECO:0000256" key="16">
    <source>
        <dbReference type="SAM" id="Phobius"/>
    </source>
</evidence>
<evidence type="ECO:0000256" key="11">
    <source>
        <dbReference type="ARBA" id="ARBA00022840"/>
    </source>
</evidence>
<dbReference type="PANTHER" id="PTHR32309">
    <property type="entry name" value="TYROSINE-PROTEIN KINASE"/>
    <property type="match status" value="1"/>
</dbReference>
<accession>A0ABU1K9V9</accession>
<evidence type="ECO:0000256" key="5">
    <source>
        <dbReference type="ARBA" id="ARBA00022475"/>
    </source>
</evidence>
<feature type="domain" description="Polysaccharide chain length determinant N-terminal" evidence="17">
    <location>
        <begin position="19"/>
        <end position="111"/>
    </location>
</feature>
<name>A0ABU1K9V9_9FLAO</name>
<dbReference type="InterPro" id="IPR032807">
    <property type="entry name" value="GNVR"/>
</dbReference>
<feature type="domain" description="AAA" evidence="18">
    <location>
        <begin position="594"/>
        <end position="755"/>
    </location>
</feature>
<dbReference type="Proteomes" id="UP001257659">
    <property type="component" value="Unassembled WGS sequence"/>
</dbReference>
<keyword evidence="5" id="KW-1003">Cell membrane</keyword>
<evidence type="ECO:0000259" key="19">
    <source>
        <dbReference type="Pfam" id="PF13807"/>
    </source>
</evidence>
<evidence type="ECO:0000256" key="6">
    <source>
        <dbReference type="ARBA" id="ARBA00022519"/>
    </source>
</evidence>
<keyword evidence="14" id="KW-0829">Tyrosine-protein kinase</keyword>
<keyword evidence="11" id="KW-0067">ATP-binding</keyword>
<keyword evidence="12 16" id="KW-1133">Transmembrane helix</keyword>
<dbReference type="SUPFAM" id="SSF52540">
    <property type="entry name" value="P-loop containing nucleoside triphosphate hydrolases"/>
    <property type="match status" value="1"/>
</dbReference>
<proteinExistence type="inferred from homology"/>
<comment type="subcellular location">
    <subcellularLocation>
        <location evidence="1">Cell inner membrane</location>
        <topology evidence="1">Multi-pass membrane protein</topology>
    </subcellularLocation>
</comment>
<dbReference type="InterPro" id="IPR050445">
    <property type="entry name" value="Bact_polysacc_biosynth/exp"/>
</dbReference>
<evidence type="ECO:0000313" key="21">
    <source>
        <dbReference type="Proteomes" id="UP001257659"/>
    </source>
</evidence>
<evidence type="ECO:0000259" key="18">
    <source>
        <dbReference type="Pfam" id="PF13614"/>
    </source>
</evidence>
<dbReference type="NCBIfam" id="TIGR01007">
    <property type="entry name" value="eps_fam"/>
    <property type="match status" value="1"/>
</dbReference>
<dbReference type="Pfam" id="PF13614">
    <property type="entry name" value="AAA_31"/>
    <property type="match status" value="1"/>
</dbReference>
<keyword evidence="21" id="KW-1185">Reference proteome</keyword>
<reference evidence="20 21" key="1">
    <citation type="submission" date="2023-07" db="EMBL/GenBank/DDBJ databases">
        <title>Genomic Encyclopedia of Type Strains, Phase IV (KMG-IV): sequencing the most valuable type-strain genomes for metagenomic binning, comparative biology and taxonomic classification.</title>
        <authorList>
            <person name="Goeker M."/>
        </authorList>
    </citation>
    <scope>NUCLEOTIDE SEQUENCE [LARGE SCALE GENOMIC DNA]</scope>
    <source>
        <strain evidence="20 21">DSM 102814</strain>
    </source>
</reference>
<evidence type="ECO:0000256" key="15">
    <source>
        <dbReference type="ARBA" id="ARBA00051245"/>
    </source>
</evidence>
<evidence type="ECO:0000256" key="10">
    <source>
        <dbReference type="ARBA" id="ARBA00022777"/>
    </source>
</evidence>
<evidence type="ECO:0000256" key="1">
    <source>
        <dbReference type="ARBA" id="ARBA00004429"/>
    </source>
</evidence>
<dbReference type="Pfam" id="PF13807">
    <property type="entry name" value="GNVR"/>
    <property type="match status" value="1"/>
</dbReference>
<dbReference type="EC" id="2.7.10.2" evidence="4"/>
<keyword evidence="9" id="KW-0547">Nucleotide-binding</keyword>
<evidence type="ECO:0000256" key="2">
    <source>
        <dbReference type="ARBA" id="ARBA00007316"/>
    </source>
</evidence>
<organism evidence="20 21">
    <name type="scientific">Mesonia maritima</name>
    <dbReference type="NCBI Taxonomy" id="1793873"/>
    <lineage>
        <taxon>Bacteria</taxon>
        <taxon>Pseudomonadati</taxon>
        <taxon>Bacteroidota</taxon>
        <taxon>Flavobacteriia</taxon>
        <taxon>Flavobacteriales</taxon>
        <taxon>Flavobacteriaceae</taxon>
        <taxon>Mesonia</taxon>
    </lineage>
</organism>
<keyword evidence="13 16" id="KW-0472">Membrane</keyword>
<comment type="catalytic activity">
    <reaction evidence="15">
        <text>L-tyrosyl-[protein] + ATP = O-phospho-L-tyrosyl-[protein] + ADP + H(+)</text>
        <dbReference type="Rhea" id="RHEA:10596"/>
        <dbReference type="Rhea" id="RHEA-COMP:10136"/>
        <dbReference type="Rhea" id="RHEA-COMP:20101"/>
        <dbReference type="ChEBI" id="CHEBI:15378"/>
        <dbReference type="ChEBI" id="CHEBI:30616"/>
        <dbReference type="ChEBI" id="CHEBI:46858"/>
        <dbReference type="ChEBI" id="CHEBI:61978"/>
        <dbReference type="ChEBI" id="CHEBI:456216"/>
        <dbReference type="EC" id="2.7.10.2"/>
    </reaction>
</comment>
<evidence type="ECO:0000256" key="3">
    <source>
        <dbReference type="ARBA" id="ARBA00008883"/>
    </source>
</evidence>
<evidence type="ECO:0000256" key="8">
    <source>
        <dbReference type="ARBA" id="ARBA00022692"/>
    </source>
</evidence>
<dbReference type="InterPro" id="IPR027417">
    <property type="entry name" value="P-loop_NTPase"/>
</dbReference>
<feature type="domain" description="Tyrosine-protein kinase G-rich" evidence="19">
    <location>
        <begin position="446"/>
        <end position="523"/>
    </location>
</feature>
<evidence type="ECO:0000259" key="17">
    <source>
        <dbReference type="Pfam" id="PF02706"/>
    </source>
</evidence>
<dbReference type="EMBL" id="JAVDQA010000008">
    <property type="protein sequence ID" value="MDR6301827.1"/>
    <property type="molecule type" value="Genomic_DNA"/>
</dbReference>
<feature type="transmembrane region" description="Helical" evidence="16">
    <location>
        <begin position="502"/>
        <end position="526"/>
    </location>
</feature>
<dbReference type="Pfam" id="PF02706">
    <property type="entry name" value="Wzz"/>
    <property type="match status" value="1"/>
</dbReference>
<dbReference type="CDD" id="cd05387">
    <property type="entry name" value="BY-kinase"/>
    <property type="match status" value="1"/>
</dbReference>
<dbReference type="RefSeq" id="WP_309729628.1">
    <property type="nucleotide sequence ID" value="NZ_JAVDQA010000008.1"/>
</dbReference>
<dbReference type="PANTHER" id="PTHR32309:SF13">
    <property type="entry name" value="FERRIC ENTEROBACTIN TRANSPORT PROTEIN FEPE"/>
    <property type="match status" value="1"/>
</dbReference>
<keyword evidence="7" id="KW-0808">Transferase</keyword>